<protein>
    <recommendedName>
        <fullName evidence="5">Protein archease-like</fullName>
    </recommendedName>
</protein>
<dbReference type="InterPro" id="IPR002804">
    <property type="entry name" value="Archease"/>
</dbReference>
<evidence type="ECO:0000256" key="4">
    <source>
        <dbReference type="ARBA" id="ARBA00022837"/>
    </source>
</evidence>
<dbReference type="FunFam" id="3.55.10.10:FF:000002">
    <property type="entry name" value="Archease, putative"/>
    <property type="match status" value="1"/>
</dbReference>
<dbReference type="InterPro" id="IPR023572">
    <property type="entry name" value="Archease_dom"/>
</dbReference>
<dbReference type="EMBL" id="FLRE01000179">
    <property type="protein sequence ID" value="SBT45703.1"/>
    <property type="molecule type" value="Genomic_DNA"/>
</dbReference>
<keyword evidence="3" id="KW-0479">Metal-binding</keyword>
<dbReference type="PANTHER" id="PTHR12682">
    <property type="entry name" value="ARCHEASE"/>
    <property type="match status" value="1"/>
</dbReference>
<keyword evidence="2" id="KW-0819">tRNA processing</keyword>
<evidence type="ECO:0000256" key="2">
    <source>
        <dbReference type="ARBA" id="ARBA00022694"/>
    </source>
</evidence>
<evidence type="ECO:0000259" key="6">
    <source>
        <dbReference type="Pfam" id="PF01951"/>
    </source>
</evidence>
<accession>A0A1A8ZPB4</accession>
<dbReference type="Gene3D" id="3.55.10.10">
    <property type="entry name" value="Archease domain"/>
    <property type="match status" value="1"/>
</dbReference>
<gene>
    <name evidence="7" type="ORF">POVWA2_050570</name>
</gene>
<dbReference type="SUPFAM" id="SSF69819">
    <property type="entry name" value="MTH1598-like"/>
    <property type="match status" value="1"/>
</dbReference>
<comment type="similarity">
    <text evidence="1">Belongs to the archease family.</text>
</comment>
<dbReference type="Pfam" id="PF01951">
    <property type="entry name" value="Archease"/>
    <property type="match status" value="1"/>
</dbReference>
<organism evidence="7 8">
    <name type="scientific">Plasmodium ovale wallikeri</name>
    <dbReference type="NCBI Taxonomy" id="864142"/>
    <lineage>
        <taxon>Eukaryota</taxon>
        <taxon>Sar</taxon>
        <taxon>Alveolata</taxon>
        <taxon>Apicomplexa</taxon>
        <taxon>Aconoidasida</taxon>
        <taxon>Haemosporida</taxon>
        <taxon>Plasmodiidae</taxon>
        <taxon>Plasmodium</taxon>
        <taxon>Plasmodium (Plasmodium)</taxon>
    </lineage>
</organism>
<dbReference type="GO" id="GO:0006388">
    <property type="term" value="P:tRNA splicing, via endonucleolytic cleavage and ligation"/>
    <property type="evidence" value="ECO:0007669"/>
    <property type="project" value="TreeGrafter"/>
</dbReference>
<dbReference type="GO" id="GO:0046872">
    <property type="term" value="F:metal ion binding"/>
    <property type="evidence" value="ECO:0007669"/>
    <property type="project" value="UniProtKB-KW"/>
</dbReference>
<dbReference type="AlphaFoldDB" id="A0A1A8ZPB4"/>
<evidence type="ECO:0000256" key="3">
    <source>
        <dbReference type="ARBA" id="ARBA00022723"/>
    </source>
</evidence>
<evidence type="ECO:0000256" key="1">
    <source>
        <dbReference type="ARBA" id="ARBA00007963"/>
    </source>
</evidence>
<keyword evidence="4" id="KW-0106">Calcium</keyword>
<reference evidence="8" key="1">
    <citation type="submission" date="2016-05" db="EMBL/GenBank/DDBJ databases">
        <authorList>
            <person name="Naeem Raeece"/>
        </authorList>
    </citation>
    <scope>NUCLEOTIDE SEQUENCE [LARGE SCALE GENOMIC DNA]</scope>
</reference>
<dbReference type="GO" id="GO:0072669">
    <property type="term" value="C:tRNA-splicing ligase complex"/>
    <property type="evidence" value="ECO:0007669"/>
    <property type="project" value="TreeGrafter"/>
</dbReference>
<proteinExistence type="inferred from homology"/>
<dbReference type="Proteomes" id="UP000078550">
    <property type="component" value="Unassembled WGS sequence"/>
</dbReference>
<evidence type="ECO:0000313" key="8">
    <source>
        <dbReference type="Proteomes" id="UP000078550"/>
    </source>
</evidence>
<name>A0A1A8ZPB4_PLAOA</name>
<evidence type="ECO:0000256" key="5">
    <source>
        <dbReference type="ARBA" id="ARBA00071898"/>
    </source>
</evidence>
<sequence length="367" mass="42591">MHISRGGIIKSNPSDTLLFPTHSFFFSFPPSIFFPFHIFSSAFPPSIFCWHPLQGGYERQMCERSKEEIVSLPQRNRRKVNACYVSEEEVSEGEEKSWEDNYAEKVNLPENNMKKKKKKKKKEYKYDYLDHTADVILHSYGNSLQESFISVGISMFNYMCNINKVELQMKRRVKAKGDCSENLLYNFLTELHFLYGNEYFICKDIDIVTFDTNNFYIEAYAYGEIFSPSKHESGTEIKAITKHELKIISHSDTSWEIFVLEGREGREGKEGREGREGKKKGLNQHVAPWQGGSFQRGIISRRDTQKKKFAGMCSQFGEACLVATSGFASRNTDKQVAPCCFLPLLMRINWRVAKKKKKKKKKKCVQW</sequence>
<evidence type="ECO:0000313" key="7">
    <source>
        <dbReference type="EMBL" id="SBT45703.1"/>
    </source>
</evidence>
<dbReference type="PANTHER" id="PTHR12682:SF11">
    <property type="entry name" value="PROTEIN ARCHEASE"/>
    <property type="match status" value="1"/>
</dbReference>
<dbReference type="InterPro" id="IPR036820">
    <property type="entry name" value="Archease_dom_sf"/>
</dbReference>
<feature type="domain" description="Archease" evidence="6">
    <location>
        <begin position="126"/>
        <end position="259"/>
    </location>
</feature>